<evidence type="ECO:0000313" key="6">
    <source>
        <dbReference type="Proteomes" id="UP000198323"/>
    </source>
</evidence>
<protein>
    <recommendedName>
        <fullName evidence="4">Ig-like domain-containing protein</fullName>
    </recommendedName>
</protein>
<dbReference type="GO" id="GO:0030183">
    <property type="term" value="P:B cell differentiation"/>
    <property type="evidence" value="ECO:0007669"/>
    <property type="project" value="TreeGrafter"/>
</dbReference>
<dbReference type="Proteomes" id="UP000198323">
    <property type="component" value="Unassembled WGS sequence"/>
</dbReference>
<dbReference type="Gene3D" id="2.60.40.10">
    <property type="entry name" value="Immunoglobulins"/>
    <property type="match status" value="1"/>
</dbReference>
<gene>
    <name evidence="5" type="ORF">ASZ78_005828</name>
</gene>
<sequence>MQWYRAAEDGAEFHALNRSSERFRVETTNSSVNLTILRVRPEDSGVYVCDSGSLAEEGRQPLLCGTELRVVGGSSVQQARSRSTLKDTIIIIQSVLLLVLIAVPALLFMDRVSNGRGAGGDRGVTERRALRKTTPMRTPLPPLGERCGVGVRAPRPRPAQGLEVEQMATYEDITPFRDVKAKWTVGEHPGEE</sequence>
<dbReference type="InterPro" id="IPR036179">
    <property type="entry name" value="Ig-like_dom_sf"/>
</dbReference>
<proteinExistence type="predicted"/>
<organism evidence="5 6">
    <name type="scientific">Callipepla squamata</name>
    <name type="common">Scaled quail</name>
    <dbReference type="NCBI Taxonomy" id="9009"/>
    <lineage>
        <taxon>Eukaryota</taxon>
        <taxon>Metazoa</taxon>
        <taxon>Chordata</taxon>
        <taxon>Craniata</taxon>
        <taxon>Vertebrata</taxon>
        <taxon>Euteleostomi</taxon>
        <taxon>Archelosauria</taxon>
        <taxon>Archosauria</taxon>
        <taxon>Dinosauria</taxon>
        <taxon>Saurischia</taxon>
        <taxon>Theropoda</taxon>
        <taxon>Coelurosauria</taxon>
        <taxon>Aves</taxon>
        <taxon>Neognathae</taxon>
        <taxon>Galloanserae</taxon>
        <taxon>Galliformes</taxon>
        <taxon>Odontophoridae</taxon>
        <taxon>Callipepla</taxon>
    </lineage>
</organism>
<dbReference type="OrthoDB" id="9894386at2759"/>
<dbReference type="GO" id="GO:0019815">
    <property type="term" value="C:B cell receptor complex"/>
    <property type="evidence" value="ECO:0007669"/>
    <property type="project" value="TreeGrafter"/>
</dbReference>
<dbReference type="GO" id="GO:0050853">
    <property type="term" value="P:B cell receptor signaling pathway"/>
    <property type="evidence" value="ECO:0007669"/>
    <property type="project" value="TreeGrafter"/>
</dbReference>
<evidence type="ECO:0000259" key="4">
    <source>
        <dbReference type="PROSITE" id="PS50835"/>
    </source>
</evidence>
<dbReference type="STRING" id="9009.A0A226MK87"/>
<dbReference type="GO" id="GO:0009897">
    <property type="term" value="C:external side of plasma membrane"/>
    <property type="evidence" value="ECO:0007669"/>
    <property type="project" value="TreeGrafter"/>
</dbReference>
<keyword evidence="1" id="KW-0393">Immunoglobulin domain</keyword>
<feature type="transmembrane region" description="Helical" evidence="3">
    <location>
        <begin position="89"/>
        <end position="109"/>
    </location>
</feature>
<keyword evidence="3" id="KW-0812">Transmembrane</keyword>
<dbReference type="InterPro" id="IPR013783">
    <property type="entry name" value="Ig-like_fold"/>
</dbReference>
<dbReference type="EMBL" id="MCFN01000709">
    <property type="protein sequence ID" value="OXB55715.1"/>
    <property type="molecule type" value="Genomic_DNA"/>
</dbReference>
<dbReference type="SUPFAM" id="SSF48726">
    <property type="entry name" value="Immunoglobulin"/>
    <property type="match status" value="1"/>
</dbReference>
<dbReference type="AlphaFoldDB" id="A0A226MK87"/>
<dbReference type="PANTHER" id="PTHR14334">
    <property type="entry name" value="B-CELL ANTIGEN RECEPTOR COMPLEX-ASSOCIATED PROTEIN"/>
    <property type="match status" value="1"/>
</dbReference>
<reference evidence="5 6" key="1">
    <citation type="submission" date="2016-07" db="EMBL/GenBank/DDBJ databases">
        <title>Disparate Historic Effective Population Sizes Predicted by Modern Levels of Genome Diversity for the Scaled Quail (Callipepla squamata) and the Northern Bobwhite (Colinus virginianus): Inferences from First and Second Generation Draft Genome Assemblies for Sympatric New World Quail.</title>
        <authorList>
            <person name="Oldeschulte D.L."/>
            <person name="Halley Y.A."/>
            <person name="Bhattarai E.K."/>
            <person name="Brashear W.A."/>
            <person name="Hill J."/>
            <person name="Metz R.P."/>
            <person name="Johnson C.D."/>
            <person name="Rollins D."/>
            <person name="Peterson M.J."/>
            <person name="Bickhart D.M."/>
            <person name="Decker J.E."/>
            <person name="Seabury C.M."/>
        </authorList>
    </citation>
    <scope>NUCLEOTIDE SEQUENCE [LARGE SCALE GENOMIC DNA]</scope>
    <source>
        <strain evidence="5 6">Texas</strain>
        <tissue evidence="5">Leg muscle</tissue>
    </source>
</reference>
<accession>A0A226MK87</accession>
<feature type="domain" description="Ig-like" evidence="4">
    <location>
        <begin position="1"/>
        <end position="49"/>
    </location>
</feature>
<dbReference type="InterPro" id="IPR007110">
    <property type="entry name" value="Ig-like_dom"/>
</dbReference>
<keyword evidence="3" id="KW-0472">Membrane</keyword>
<name>A0A226MK87_CALSU</name>
<evidence type="ECO:0000256" key="2">
    <source>
        <dbReference type="SAM" id="MobiDB-lite"/>
    </source>
</evidence>
<keyword evidence="3" id="KW-1133">Transmembrane helix</keyword>
<evidence type="ECO:0000256" key="1">
    <source>
        <dbReference type="ARBA" id="ARBA00023319"/>
    </source>
</evidence>
<comment type="caution">
    <text evidence="5">The sequence shown here is derived from an EMBL/GenBank/DDBJ whole genome shotgun (WGS) entry which is preliminary data.</text>
</comment>
<dbReference type="PANTHER" id="PTHR14334:SF2">
    <property type="entry name" value="B-CELL ANTIGEN RECEPTOR COMPLEX-ASSOCIATED PROTEIN BETA CHAIN"/>
    <property type="match status" value="1"/>
</dbReference>
<feature type="region of interest" description="Disordered" evidence="2">
    <location>
        <begin position="135"/>
        <end position="156"/>
    </location>
</feature>
<evidence type="ECO:0000313" key="5">
    <source>
        <dbReference type="EMBL" id="OXB55715.1"/>
    </source>
</evidence>
<keyword evidence="6" id="KW-1185">Reference proteome</keyword>
<dbReference type="PROSITE" id="PS50835">
    <property type="entry name" value="IG_LIKE"/>
    <property type="match status" value="1"/>
</dbReference>
<evidence type="ECO:0000256" key="3">
    <source>
        <dbReference type="SAM" id="Phobius"/>
    </source>
</evidence>